<evidence type="ECO:0008006" key="6">
    <source>
        <dbReference type="Google" id="ProtNLM"/>
    </source>
</evidence>
<organism evidence="4 5">
    <name type="scientific">Streptomyces doebereineriae</name>
    <dbReference type="NCBI Taxonomy" id="3075528"/>
    <lineage>
        <taxon>Bacteria</taxon>
        <taxon>Bacillati</taxon>
        <taxon>Actinomycetota</taxon>
        <taxon>Actinomycetes</taxon>
        <taxon>Kitasatosporales</taxon>
        <taxon>Streptomycetaceae</taxon>
        <taxon>Streptomyces</taxon>
    </lineage>
</organism>
<keyword evidence="2" id="KW-1133">Transmembrane helix</keyword>
<proteinExistence type="predicted"/>
<sequence>MRRYVHAPTPALLGLAAAAALFSAPPAAAALFPTPLTAAAAPAPAAALFPATPAAALPAPATPAAAFRAPANPAATTPTAPVGDSCAPTGHTFPLTTRIHGGPAVYEAGGDYRTWYLDLTNTTRHTCAAIHPVVVLVDERHVLKPSQPRLEFYDGPRTRAVRFESTDQDELVGAFGGAGFTVGPGKTLTVKVRLALTPDAVPNEVTANAAVVQLHGDDGDWVGQSDDYRFGIDTAPGARPDPSPRPDPATPESSLPFTEAVAELAGTGPGVAAAALATLSLLLVTVGAILRARGRR</sequence>
<keyword evidence="2" id="KW-0812">Transmembrane</keyword>
<accession>A0ABU2VGQ5</accession>
<keyword evidence="5" id="KW-1185">Reference proteome</keyword>
<dbReference type="Proteomes" id="UP001183824">
    <property type="component" value="Unassembled WGS sequence"/>
</dbReference>
<evidence type="ECO:0000313" key="5">
    <source>
        <dbReference type="Proteomes" id="UP001183824"/>
    </source>
</evidence>
<comment type="caution">
    <text evidence="4">The sequence shown here is derived from an EMBL/GenBank/DDBJ whole genome shotgun (WGS) entry which is preliminary data.</text>
</comment>
<name>A0ABU2VGQ5_9ACTN</name>
<evidence type="ECO:0000256" key="1">
    <source>
        <dbReference type="SAM" id="MobiDB-lite"/>
    </source>
</evidence>
<feature type="signal peptide" evidence="3">
    <location>
        <begin position="1"/>
        <end position="29"/>
    </location>
</feature>
<keyword evidence="3" id="KW-0732">Signal</keyword>
<reference evidence="5" key="1">
    <citation type="submission" date="2023-07" db="EMBL/GenBank/DDBJ databases">
        <title>30 novel species of actinomycetes from the DSMZ collection.</title>
        <authorList>
            <person name="Nouioui I."/>
        </authorList>
    </citation>
    <scope>NUCLEOTIDE SEQUENCE [LARGE SCALE GENOMIC DNA]</scope>
    <source>
        <strain evidence="5">DSM 41640</strain>
    </source>
</reference>
<evidence type="ECO:0000256" key="3">
    <source>
        <dbReference type="SAM" id="SignalP"/>
    </source>
</evidence>
<feature type="region of interest" description="Disordered" evidence="1">
    <location>
        <begin position="225"/>
        <end position="254"/>
    </location>
</feature>
<evidence type="ECO:0000313" key="4">
    <source>
        <dbReference type="EMBL" id="MDT0484773.1"/>
    </source>
</evidence>
<feature type="chain" id="PRO_5046589612" description="Gram-positive cocci surface proteins LPxTG domain-containing protein" evidence="3">
    <location>
        <begin position="30"/>
        <end position="296"/>
    </location>
</feature>
<feature type="transmembrane region" description="Helical" evidence="2">
    <location>
        <begin position="271"/>
        <end position="290"/>
    </location>
</feature>
<protein>
    <recommendedName>
        <fullName evidence="6">Gram-positive cocci surface proteins LPxTG domain-containing protein</fullName>
    </recommendedName>
</protein>
<feature type="compositionally biased region" description="Pro residues" evidence="1">
    <location>
        <begin position="239"/>
        <end position="249"/>
    </location>
</feature>
<keyword evidence="2" id="KW-0472">Membrane</keyword>
<dbReference type="RefSeq" id="WP_311717631.1">
    <property type="nucleotide sequence ID" value="NZ_JAVREZ010000013.1"/>
</dbReference>
<evidence type="ECO:0000256" key="2">
    <source>
        <dbReference type="SAM" id="Phobius"/>
    </source>
</evidence>
<gene>
    <name evidence="4" type="ORF">RNB18_32150</name>
</gene>
<dbReference type="EMBL" id="JAVREZ010000013">
    <property type="protein sequence ID" value="MDT0484773.1"/>
    <property type="molecule type" value="Genomic_DNA"/>
</dbReference>